<comment type="caution">
    <text evidence="5">Lacks conserved residue(s) required for the propagation of feature annotation.</text>
</comment>
<feature type="binding site" evidence="5">
    <location>
        <position position="261"/>
    </location>
    <ligand>
        <name>dimethylallyl diphosphate</name>
        <dbReference type="ChEBI" id="CHEBI:57623"/>
    </ligand>
</feature>
<feature type="binding site" evidence="5">
    <location>
        <position position="189"/>
    </location>
    <ligand>
        <name>[4Fe-4S] cluster</name>
        <dbReference type="ChEBI" id="CHEBI:49883"/>
    </ligand>
</feature>
<feature type="binding site" evidence="5">
    <location>
        <position position="161"/>
    </location>
    <ligand>
        <name>(2E)-4-hydroxy-3-methylbut-2-enyl diphosphate</name>
        <dbReference type="ChEBI" id="CHEBI:128753"/>
    </ligand>
</feature>
<comment type="pathway">
    <text evidence="5">Isoprenoid biosynthesis; dimethylallyl diphosphate biosynthesis; dimethylallyl diphosphate from (2E)-4-hydroxy-3-methylbutenyl diphosphate: step 1/1.</text>
</comment>
<name>A0A1H6JE01_9ACTN</name>
<reference evidence="6 7" key="1">
    <citation type="submission" date="2016-10" db="EMBL/GenBank/DDBJ databases">
        <authorList>
            <person name="Varghese N."/>
            <person name="Submissions S."/>
        </authorList>
    </citation>
    <scope>NUCLEOTIDE SEQUENCE [LARGE SCALE GENOMIC DNA]</scope>
    <source>
        <strain evidence="6 7">WCP15</strain>
    </source>
</reference>
<comment type="cofactor">
    <cofactor evidence="5">
        <name>[4Fe-4S] cluster</name>
        <dbReference type="ChEBI" id="CHEBI:49883"/>
    </cofactor>
    <text evidence="5">Binds 1 [4Fe-4S] cluster per subunit.</text>
</comment>
<dbReference type="PANTHER" id="PTHR30426">
    <property type="entry name" value="4-HYDROXY-3-METHYLBUT-2-ENYL DIPHOSPHATE REDUCTASE"/>
    <property type="match status" value="1"/>
</dbReference>
<feature type="binding site" evidence="5">
    <location>
        <position position="74"/>
    </location>
    <ligand>
        <name>(2E)-4-hydroxy-3-methylbut-2-enyl diphosphate</name>
        <dbReference type="ChEBI" id="CHEBI:128753"/>
    </ligand>
</feature>
<feature type="binding site" evidence="5">
    <location>
        <position position="74"/>
    </location>
    <ligand>
        <name>isopentenyl diphosphate</name>
        <dbReference type="ChEBI" id="CHEBI:128769"/>
    </ligand>
</feature>
<feature type="binding site" evidence="5">
    <location>
        <position position="42"/>
    </location>
    <ligand>
        <name>(2E)-4-hydroxy-3-methylbut-2-enyl diphosphate</name>
        <dbReference type="ChEBI" id="CHEBI:128753"/>
    </ligand>
</feature>
<evidence type="ECO:0000256" key="2">
    <source>
        <dbReference type="ARBA" id="ARBA00022723"/>
    </source>
</evidence>
<feature type="binding site" evidence="5">
    <location>
        <position position="219"/>
    </location>
    <ligand>
        <name>isopentenyl diphosphate</name>
        <dbReference type="ChEBI" id="CHEBI:128769"/>
    </ligand>
</feature>
<feature type="binding site" evidence="5">
    <location>
        <position position="261"/>
    </location>
    <ligand>
        <name>(2E)-4-hydroxy-3-methylbut-2-enyl diphosphate</name>
        <dbReference type="ChEBI" id="CHEBI:128753"/>
    </ligand>
</feature>
<evidence type="ECO:0000256" key="5">
    <source>
        <dbReference type="HAMAP-Rule" id="MF_00191"/>
    </source>
</evidence>
<feature type="binding site" evidence="5">
    <location>
        <position position="42"/>
    </location>
    <ligand>
        <name>dimethylallyl diphosphate</name>
        <dbReference type="ChEBI" id="CHEBI:57623"/>
    </ligand>
</feature>
<comment type="catalytic activity">
    <reaction evidence="5">
        <text>dimethylallyl diphosphate + 2 oxidized [2Fe-2S]-[ferredoxin] + H2O = (2E)-4-hydroxy-3-methylbut-2-enyl diphosphate + 2 reduced [2Fe-2S]-[ferredoxin] + 2 H(+)</text>
        <dbReference type="Rhea" id="RHEA:24825"/>
        <dbReference type="Rhea" id="RHEA-COMP:10000"/>
        <dbReference type="Rhea" id="RHEA-COMP:10001"/>
        <dbReference type="ChEBI" id="CHEBI:15377"/>
        <dbReference type="ChEBI" id="CHEBI:15378"/>
        <dbReference type="ChEBI" id="CHEBI:33737"/>
        <dbReference type="ChEBI" id="CHEBI:33738"/>
        <dbReference type="ChEBI" id="CHEBI:57623"/>
        <dbReference type="ChEBI" id="CHEBI:128753"/>
        <dbReference type="EC" id="1.17.7.4"/>
    </reaction>
</comment>
<feature type="binding site" evidence="5">
    <location>
        <position position="42"/>
    </location>
    <ligand>
        <name>isopentenyl diphosphate</name>
        <dbReference type="ChEBI" id="CHEBI:128769"/>
    </ligand>
</feature>
<feature type="binding site" evidence="5">
    <location>
        <position position="124"/>
    </location>
    <ligand>
        <name>(2E)-4-hydroxy-3-methylbut-2-enyl diphosphate</name>
        <dbReference type="ChEBI" id="CHEBI:128753"/>
    </ligand>
</feature>
<protein>
    <recommendedName>
        <fullName evidence="5">4-hydroxy-3-methylbut-2-enyl diphosphate reductase</fullName>
        <shortName evidence="5">HMBPP reductase</shortName>
        <ecNumber evidence="5">1.17.7.4</ecNumber>
    </recommendedName>
</protein>
<feature type="binding site" evidence="5">
    <location>
        <position position="217"/>
    </location>
    <ligand>
        <name>isopentenyl diphosphate</name>
        <dbReference type="ChEBI" id="CHEBI:128769"/>
    </ligand>
</feature>
<dbReference type="PANTHER" id="PTHR30426:SF0">
    <property type="entry name" value="4-HYDROXY-3-METHYLBUT-2-ENYL DIPHOSPHATE REDUCTASE"/>
    <property type="match status" value="1"/>
</dbReference>
<feature type="active site" description="Proton donor" evidence="5">
    <location>
        <position position="126"/>
    </location>
</feature>
<keyword evidence="4 5" id="KW-0411">Iron-sulfur</keyword>
<comment type="function">
    <text evidence="5">Catalyzes the conversion of 1-hydroxy-2-methyl-2-(E)-butenyl 4-diphosphate (HMBPP) into a mixture of isopentenyl diphosphate (IPP) and dimethylallyl diphosphate (DMAPP). Acts in the terminal step of the DOXP/MEP pathway for isoprenoid precursor biosynthesis.</text>
</comment>
<feature type="binding site" evidence="5">
    <location>
        <position position="96"/>
    </location>
    <ligand>
        <name>[4Fe-4S] cluster</name>
        <dbReference type="ChEBI" id="CHEBI:49883"/>
    </ligand>
</feature>
<feature type="binding site" evidence="5">
    <location>
        <position position="261"/>
    </location>
    <ligand>
        <name>isopentenyl diphosphate</name>
        <dbReference type="ChEBI" id="CHEBI:128769"/>
    </ligand>
</feature>
<accession>A0A1H6JE01</accession>
<feature type="binding site" evidence="5">
    <location>
        <position position="217"/>
    </location>
    <ligand>
        <name>dimethylallyl diphosphate</name>
        <dbReference type="ChEBI" id="CHEBI:57623"/>
    </ligand>
</feature>
<evidence type="ECO:0000313" key="6">
    <source>
        <dbReference type="EMBL" id="SEH60498.1"/>
    </source>
</evidence>
<feature type="binding site" evidence="5">
    <location>
        <position position="74"/>
    </location>
    <ligand>
        <name>dimethylallyl diphosphate</name>
        <dbReference type="ChEBI" id="CHEBI:57623"/>
    </ligand>
</feature>
<dbReference type="EC" id="1.17.7.4" evidence="5"/>
<keyword evidence="3 5" id="KW-0408">Iron</keyword>
<feature type="binding site" evidence="5">
    <location>
        <position position="217"/>
    </location>
    <ligand>
        <name>(2E)-4-hydroxy-3-methylbut-2-enyl diphosphate</name>
        <dbReference type="ChEBI" id="CHEBI:128753"/>
    </ligand>
</feature>
<dbReference type="RefSeq" id="WP_078687676.1">
    <property type="nucleotide sequence ID" value="NZ_FNWT01000007.1"/>
</dbReference>
<feature type="binding site" evidence="5">
    <location>
        <position position="124"/>
    </location>
    <ligand>
        <name>dimethylallyl diphosphate</name>
        <dbReference type="ChEBI" id="CHEBI:57623"/>
    </ligand>
</feature>
<evidence type="ECO:0000313" key="7">
    <source>
        <dbReference type="Proteomes" id="UP000199135"/>
    </source>
</evidence>
<dbReference type="NCBIfam" id="TIGR00216">
    <property type="entry name" value="ispH_lytB"/>
    <property type="match status" value="1"/>
</dbReference>
<keyword evidence="5" id="KW-0560">Oxidoreductase</keyword>
<keyword evidence="1 5" id="KW-0004">4Fe-4S</keyword>
<dbReference type="HAMAP" id="MF_00191">
    <property type="entry name" value="IspH"/>
    <property type="match status" value="1"/>
</dbReference>
<dbReference type="Gene3D" id="3.40.1010.20">
    <property type="entry name" value="4-hydroxy-3-methylbut-2-enyl diphosphate reductase, catalytic domain"/>
    <property type="match status" value="2"/>
</dbReference>
<dbReference type="InterPro" id="IPR003451">
    <property type="entry name" value="LytB/IspH"/>
</dbReference>
<organism evidence="6 7">
    <name type="scientific">Parafannyhessea umbonata</name>
    <dbReference type="NCBI Taxonomy" id="604330"/>
    <lineage>
        <taxon>Bacteria</taxon>
        <taxon>Bacillati</taxon>
        <taxon>Actinomycetota</taxon>
        <taxon>Coriobacteriia</taxon>
        <taxon>Coriobacteriales</taxon>
        <taxon>Atopobiaceae</taxon>
        <taxon>Parafannyhessea</taxon>
    </lineage>
</organism>
<dbReference type="CDD" id="cd13944">
    <property type="entry name" value="lytB_ispH"/>
    <property type="match status" value="1"/>
</dbReference>
<feature type="binding site" evidence="5">
    <location>
        <position position="219"/>
    </location>
    <ligand>
        <name>(2E)-4-hydroxy-3-methylbut-2-enyl diphosphate</name>
        <dbReference type="ChEBI" id="CHEBI:128753"/>
    </ligand>
</feature>
<comment type="pathway">
    <text evidence="5">Isoprenoid biosynthesis; isopentenyl diphosphate biosynthesis via DXP pathway; isopentenyl diphosphate from 1-deoxy-D-xylulose 5-phosphate: step 6/6.</text>
</comment>
<dbReference type="Gene3D" id="3.40.50.11270">
    <property type="match status" value="1"/>
</dbReference>
<comment type="similarity">
    <text evidence="5">Belongs to the IspH family.</text>
</comment>
<comment type="caution">
    <text evidence="6">The sequence shown here is derived from an EMBL/GenBank/DDBJ whole genome shotgun (WGS) entry which is preliminary data.</text>
</comment>
<evidence type="ECO:0000256" key="4">
    <source>
        <dbReference type="ARBA" id="ARBA00023014"/>
    </source>
</evidence>
<comment type="catalytic activity">
    <reaction evidence="5">
        <text>isopentenyl diphosphate + 2 oxidized [2Fe-2S]-[ferredoxin] + H2O = (2E)-4-hydroxy-3-methylbut-2-enyl diphosphate + 2 reduced [2Fe-2S]-[ferredoxin] + 2 H(+)</text>
        <dbReference type="Rhea" id="RHEA:24488"/>
        <dbReference type="Rhea" id="RHEA-COMP:10000"/>
        <dbReference type="Rhea" id="RHEA-COMP:10001"/>
        <dbReference type="ChEBI" id="CHEBI:15377"/>
        <dbReference type="ChEBI" id="CHEBI:15378"/>
        <dbReference type="ChEBI" id="CHEBI:33737"/>
        <dbReference type="ChEBI" id="CHEBI:33738"/>
        <dbReference type="ChEBI" id="CHEBI:128753"/>
        <dbReference type="ChEBI" id="CHEBI:128769"/>
        <dbReference type="EC" id="1.17.7.4"/>
    </reaction>
</comment>
<dbReference type="Pfam" id="PF02401">
    <property type="entry name" value="LYTB"/>
    <property type="match status" value="1"/>
</dbReference>
<feature type="binding site" evidence="5">
    <location>
        <position position="219"/>
    </location>
    <ligand>
        <name>dimethylallyl diphosphate</name>
        <dbReference type="ChEBI" id="CHEBI:57623"/>
    </ligand>
</feature>
<feature type="binding site" evidence="5">
    <location>
        <position position="124"/>
    </location>
    <ligand>
        <name>isopentenyl diphosphate</name>
        <dbReference type="ChEBI" id="CHEBI:128769"/>
    </ligand>
</feature>
<keyword evidence="5" id="KW-0414">Isoprene biosynthesis</keyword>
<sequence>MPRIVIASEAGACYGVNRALELVRKAAANARGPIHTLGPLIHNPKVVGELEASGVSVASAPDQYDGGTLVLRTHGVTPAEEELARSSAEAVLDATCPFVVRAHRAAETLTNEGYDVLVFGEPGHPEVLGTLGHAPGATVVQAPEDLEGLRLKRRVGLVVQTTQSRARLRELVSALIGRVDEVRVMDTICEATSRRQAAAARLAAEADVMVVVGGRVSANTCRLAQICLGSCSRVHHIEDADELQGSWFAGAQTIGVTAGASTPQDQIDHVVRTIGALTGGSVAESVPAAESED</sequence>
<feature type="binding site" evidence="5">
    <location>
        <position position="13"/>
    </location>
    <ligand>
        <name>[4Fe-4S] cluster</name>
        <dbReference type="ChEBI" id="CHEBI:49883"/>
    </ligand>
</feature>
<evidence type="ECO:0000256" key="3">
    <source>
        <dbReference type="ARBA" id="ARBA00023004"/>
    </source>
</evidence>
<evidence type="ECO:0000256" key="1">
    <source>
        <dbReference type="ARBA" id="ARBA00022485"/>
    </source>
</evidence>
<gene>
    <name evidence="5" type="primary">ispH</name>
    <name evidence="6" type="ORF">SAMN05216447_10715</name>
</gene>
<dbReference type="Proteomes" id="UP000199135">
    <property type="component" value="Unassembled WGS sequence"/>
</dbReference>
<dbReference type="EMBL" id="FNWT01000007">
    <property type="protein sequence ID" value="SEH60498.1"/>
    <property type="molecule type" value="Genomic_DNA"/>
</dbReference>
<keyword evidence="2 5" id="KW-0479">Metal-binding</keyword>
<keyword evidence="7" id="KW-1185">Reference proteome</keyword>
<proteinExistence type="inferred from homology"/>